<dbReference type="InterPro" id="IPR006130">
    <property type="entry name" value="Asp/Orn_carbamoylTrfase"/>
</dbReference>
<dbReference type="HAMAP" id="MF_01109">
    <property type="entry name" value="OTCase"/>
    <property type="match status" value="1"/>
</dbReference>
<dbReference type="PRINTS" id="PR00102">
    <property type="entry name" value="OTCASE"/>
</dbReference>
<dbReference type="NCBIfam" id="TIGR00658">
    <property type="entry name" value="orni_carb_tr"/>
    <property type="match status" value="1"/>
</dbReference>
<feature type="binding site" evidence="8">
    <location>
        <begin position="288"/>
        <end position="289"/>
    </location>
    <ligand>
        <name>carbamoyl phosphate</name>
        <dbReference type="ChEBI" id="CHEBI:58228"/>
    </ligand>
</feature>
<dbReference type="InterPro" id="IPR036901">
    <property type="entry name" value="Asp/Orn_carbamoylTrfase_sf"/>
</dbReference>
<accession>A0A1N6X0H7</accession>
<dbReference type="STRING" id="1017273.SAMN05443094_104333"/>
<dbReference type="InterPro" id="IPR024904">
    <property type="entry name" value="OTCase_ArgI"/>
</dbReference>
<keyword evidence="8" id="KW-0963">Cytoplasm</keyword>
<name>A0A1N6X0H7_9BACI</name>
<gene>
    <name evidence="11" type="ORF">SAMN05443094_104333</name>
</gene>
<evidence type="ECO:0000313" key="11">
    <source>
        <dbReference type="EMBL" id="SIQ95874.1"/>
    </source>
</evidence>
<feature type="binding site" evidence="8">
    <location>
        <position position="248"/>
    </location>
    <ligand>
        <name>L-ornithine</name>
        <dbReference type="ChEBI" id="CHEBI:46911"/>
    </ligand>
</feature>
<protein>
    <recommendedName>
        <fullName evidence="5 8">Ornithine carbamoyltransferase</fullName>
        <shortName evidence="8">OTCase</shortName>
        <ecNumber evidence="4 8">2.1.3.3</ecNumber>
    </recommendedName>
</protein>
<feature type="binding site" evidence="8">
    <location>
        <begin position="252"/>
        <end position="253"/>
    </location>
    <ligand>
        <name>L-ornithine</name>
        <dbReference type="ChEBI" id="CHEBI:46911"/>
    </ligand>
</feature>
<dbReference type="InterPro" id="IPR006132">
    <property type="entry name" value="Asp/Orn_carbamoyltranf_P-bd"/>
</dbReference>
<evidence type="ECO:0000256" key="6">
    <source>
        <dbReference type="ARBA" id="ARBA00022679"/>
    </source>
</evidence>
<proteinExistence type="inferred from homology"/>
<dbReference type="PANTHER" id="PTHR45753:SF3">
    <property type="entry name" value="ORNITHINE TRANSCARBAMYLASE, MITOCHONDRIAL"/>
    <property type="match status" value="1"/>
</dbReference>
<dbReference type="Pfam" id="PF00185">
    <property type="entry name" value="OTCace"/>
    <property type="match status" value="1"/>
</dbReference>
<evidence type="ECO:0000256" key="2">
    <source>
        <dbReference type="ARBA" id="ARBA00004975"/>
    </source>
</evidence>
<dbReference type="InterPro" id="IPR002292">
    <property type="entry name" value="Orn/put_carbamltrans"/>
</dbReference>
<evidence type="ECO:0000256" key="8">
    <source>
        <dbReference type="HAMAP-Rule" id="MF_01109"/>
    </source>
</evidence>
<evidence type="ECO:0000256" key="5">
    <source>
        <dbReference type="ARBA" id="ARBA00016634"/>
    </source>
</evidence>
<feature type="binding site" evidence="8">
    <location>
        <begin position="153"/>
        <end position="156"/>
    </location>
    <ligand>
        <name>carbamoyl phosphate</name>
        <dbReference type="ChEBI" id="CHEBI:58228"/>
    </ligand>
</feature>
<dbReference type="FunFam" id="3.40.50.1370:FF:000008">
    <property type="entry name" value="Ornithine carbamoyltransferase"/>
    <property type="match status" value="1"/>
</dbReference>
<comment type="similarity">
    <text evidence="3 8">Belongs to the aspartate/ornithine carbamoyltransferase superfamily. OTCase family.</text>
</comment>
<comment type="catalytic activity">
    <reaction evidence="7 8">
        <text>carbamoyl phosphate + L-ornithine = L-citrulline + phosphate + H(+)</text>
        <dbReference type="Rhea" id="RHEA:19513"/>
        <dbReference type="ChEBI" id="CHEBI:15378"/>
        <dbReference type="ChEBI" id="CHEBI:43474"/>
        <dbReference type="ChEBI" id="CHEBI:46911"/>
        <dbReference type="ChEBI" id="CHEBI:57743"/>
        <dbReference type="ChEBI" id="CHEBI:58228"/>
        <dbReference type="EC" id="2.1.3.3"/>
    </reaction>
</comment>
<comment type="function">
    <text evidence="1">Reversibly catalyzes the transfer of the carbamoyl group from carbamoyl phosphate (CP) to the N(epsilon) atom of ornithine (ORN) to produce L-citrulline.</text>
</comment>
<comment type="pathway">
    <text evidence="2">Amino-acid biosynthesis; L-arginine biosynthesis; L-arginine from L-ornithine and carbamoyl phosphate: step 1/3.</text>
</comment>
<comment type="subcellular location">
    <subcellularLocation>
        <location evidence="8">Cytoplasm</location>
    </subcellularLocation>
</comment>
<dbReference type="GO" id="GO:0019240">
    <property type="term" value="P:citrulline biosynthetic process"/>
    <property type="evidence" value="ECO:0007669"/>
    <property type="project" value="TreeGrafter"/>
</dbReference>
<dbReference type="PANTHER" id="PTHR45753">
    <property type="entry name" value="ORNITHINE CARBAMOYLTRANSFERASE, MITOCHONDRIAL"/>
    <property type="match status" value="1"/>
</dbReference>
<dbReference type="GO" id="GO:0005737">
    <property type="term" value="C:cytoplasm"/>
    <property type="evidence" value="ECO:0007669"/>
    <property type="project" value="UniProtKB-SubCell"/>
</dbReference>
<dbReference type="AlphaFoldDB" id="A0A1N6X0H7"/>
<dbReference type="GO" id="GO:0016597">
    <property type="term" value="F:amino acid binding"/>
    <property type="evidence" value="ECO:0007669"/>
    <property type="project" value="InterPro"/>
</dbReference>
<feature type="binding site" evidence="8">
    <location>
        <position position="126"/>
    </location>
    <ligand>
        <name>carbamoyl phosphate</name>
        <dbReference type="ChEBI" id="CHEBI:58228"/>
    </ligand>
</feature>
<dbReference type="PROSITE" id="PS00097">
    <property type="entry name" value="CARBAMOYLTRANSFERASE"/>
    <property type="match status" value="1"/>
</dbReference>
<sequence>MYKYKYIKHGVTFMITMEQATKLDLKGKDFLKLLDFSIEEVQALVVLADDMKKQKEKYADALKGQILGMIFEKNSTRTRVSFEAAILQLGGNGMFLSSDQLQIGRGETIEDTGKVLSGYLDGIMIRTHGHDRIETLAEAASVPVINGLTDLYHPCQALADLLTVYEHKGSFKGSKMVYVGDGNNVAHSLMIGAVMMGMDFALAAPKGYEADSSVIEKTKELAAKTGAVVTFTEDPIEAVKGADFIYTDVWTSMGQEEESAVRLNAFAPYQVNEKLLSAAQADCKFMHCLPAHRGEEVSAGVMDGDASVVFQQAENRMHAQKAVLYSLMKK</sequence>
<dbReference type="NCBIfam" id="NF001986">
    <property type="entry name" value="PRK00779.1"/>
    <property type="match status" value="1"/>
</dbReference>
<organism evidence="11 12">
    <name type="scientific">Domibacillus enclensis</name>
    <dbReference type="NCBI Taxonomy" id="1017273"/>
    <lineage>
        <taxon>Bacteria</taxon>
        <taxon>Bacillati</taxon>
        <taxon>Bacillota</taxon>
        <taxon>Bacilli</taxon>
        <taxon>Bacillales</taxon>
        <taxon>Bacillaceae</taxon>
        <taxon>Domibacillus</taxon>
    </lineage>
</organism>
<evidence type="ECO:0000256" key="1">
    <source>
        <dbReference type="ARBA" id="ARBA00003822"/>
    </source>
</evidence>
<dbReference type="InterPro" id="IPR006131">
    <property type="entry name" value="Asp_carbamoyltransf_Asp/Orn-bd"/>
</dbReference>
<dbReference type="Proteomes" id="UP000186385">
    <property type="component" value="Unassembled WGS sequence"/>
</dbReference>
<feature type="domain" description="Aspartate/ornithine carbamoyltransferase carbamoyl-P binding" evidence="10">
    <location>
        <begin position="28"/>
        <end position="166"/>
    </location>
</feature>
<feature type="binding site" evidence="8">
    <location>
        <begin position="75"/>
        <end position="78"/>
    </location>
    <ligand>
        <name>carbamoyl phosphate</name>
        <dbReference type="ChEBI" id="CHEBI:58228"/>
    </ligand>
</feature>
<dbReference type="SUPFAM" id="SSF53671">
    <property type="entry name" value="Aspartate/ornithine carbamoyltransferase"/>
    <property type="match status" value="1"/>
</dbReference>
<dbReference type="GO" id="GO:0004585">
    <property type="term" value="F:ornithine carbamoyltransferase activity"/>
    <property type="evidence" value="ECO:0007669"/>
    <property type="project" value="UniProtKB-UniRule"/>
</dbReference>
<feature type="binding site" evidence="8">
    <location>
        <position position="316"/>
    </location>
    <ligand>
        <name>carbamoyl phosphate</name>
        <dbReference type="ChEBI" id="CHEBI:58228"/>
    </ligand>
</feature>
<dbReference type="GO" id="GO:0042450">
    <property type="term" value="P:L-arginine biosynthetic process via ornithine"/>
    <property type="evidence" value="ECO:0007669"/>
    <property type="project" value="UniProtKB-UniRule"/>
</dbReference>
<dbReference type="Gene3D" id="3.40.50.1370">
    <property type="entry name" value="Aspartate/ornithine carbamoyltransferase"/>
    <property type="match status" value="2"/>
</dbReference>
<keyword evidence="6 8" id="KW-0808">Transferase</keyword>
<dbReference type="PRINTS" id="PR00100">
    <property type="entry name" value="AOTCASE"/>
</dbReference>
<reference evidence="11 12" key="1">
    <citation type="submission" date="2017-01" db="EMBL/GenBank/DDBJ databases">
        <authorList>
            <person name="Mah S.A."/>
            <person name="Swanson W.J."/>
            <person name="Moy G.W."/>
            <person name="Vacquier V.D."/>
        </authorList>
    </citation>
    <scope>NUCLEOTIDE SEQUENCE [LARGE SCALE GENOMIC DNA]</scope>
    <source>
        <strain evidence="11 12">NIO-1016</strain>
    </source>
</reference>
<evidence type="ECO:0000256" key="7">
    <source>
        <dbReference type="ARBA" id="ARBA00048772"/>
    </source>
</evidence>
<feature type="binding site" evidence="8">
    <location>
        <position position="102"/>
    </location>
    <ligand>
        <name>carbamoyl phosphate</name>
        <dbReference type="ChEBI" id="CHEBI:58228"/>
    </ligand>
</feature>
<dbReference type="Pfam" id="PF02729">
    <property type="entry name" value="OTCace_N"/>
    <property type="match status" value="1"/>
</dbReference>
<dbReference type="EMBL" id="FTLX01000004">
    <property type="protein sequence ID" value="SIQ95874.1"/>
    <property type="molecule type" value="Genomic_DNA"/>
</dbReference>
<evidence type="ECO:0000313" key="12">
    <source>
        <dbReference type="Proteomes" id="UP000186385"/>
    </source>
</evidence>
<evidence type="ECO:0000259" key="10">
    <source>
        <dbReference type="Pfam" id="PF02729"/>
    </source>
</evidence>
<evidence type="ECO:0000256" key="4">
    <source>
        <dbReference type="ARBA" id="ARBA00013007"/>
    </source>
</evidence>
<feature type="binding site" evidence="8">
    <location>
        <position position="184"/>
    </location>
    <ligand>
        <name>L-ornithine</name>
        <dbReference type="ChEBI" id="CHEBI:46911"/>
    </ligand>
</feature>
<evidence type="ECO:0000259" key="9">
    <source>
        <dbReference type="Pfam" id="PF00185"/>
    </source>
</evidence>
<dbReference type="EC" id="2.1.3.3" evidence="4 8"/>
<feature type="domain" description="Aspartate/ornithine carbamoyltransferase Asp/Orn-binding" evidence="9">
    <location>
        <begin position="172"/>
        <end position="326"/>
    </location>
</feature>
<evidence type="ECO:0000256" key="3">
    <source>
        <dbReference type="ARBA" id="ARBA00007805"/>
    </source>
</evidence>